<feature type="transmembrane region" description="Helical" evidence="1">
    <location>
        <begin position="97"/>
        <end position="118"/>
    </location>
</feature>
<reference evidence="2 3" key="1">
    <citation type="submission" date="2023-07" db="EMBL/GenBank/DDBJ databases">
        <title>Genomic Encyclopedia of Type Strains, Phase IV (KMG-IV): sequencing the most valuable type-strain genomes for metagenomic binning, comparative biology and taxonomic classification.</title>
        <authorList>
            <person name="Goeker M."/>
        </authorList>
    </citation>
    <scope>NUCLEOTIDE SEQUENCE [LARGE SCALE GENOMIC DNA]</scope>
    <source>
        <strain evidence="2 3">DSM 22170</strain>
    </source>
</reference>
<dbReference type="Pfam" id="PF13347">
    <property type="entry name" value="MFS_2"/>
    <property type="match status" value="1"/>
</dbReference>
<evidence type="ECO:0000313" key="2">
    <source>
        <dbReference type="EMBL" id="MDR6245614.1"/>
    </source>
</evidence>
<evidence type="ECO:0000256" key="1">
    <source>
        <dbReference type="SAM" id="Phobius"/>
    </source>
</evidence>
<feature type="transmembrane region" description="Helical" evidence="1">
    <location>
        <begin position="417"/>
        <end position="440"/>
    </location>
</feature>
<dbReference type="Proteomes" id="UP001185028">
    <property type="component" value="Unassembled WGS sequence"/>
</dbReference>
<dbReference type="PANTHER" id="PTHR11328:SF24">
    <property type="entry name" value="MAJOR FACILITATOR SUPERFAMILY (MFS) PROFILE DOMAIN-CONTAINING PROTEIN"/>
    <property type="match status" value="1"/>
</dbReference>
<keyword evidence="3" id="KW-1185">Reference proteome</keyword>
<dbReference type="SUPFAM" id="SSF103473">
    <property type="entry name" value="MFS general substrate transporter"/>
    <property type="match status" value="1"/>
</dbReference>
<dbReference type="PANTHER" id="PTHR11328">
    <property type="entry name" value="MAJOR FACILITATOR SUPERFAMILY DOMAIN-CONTAINING PROTEIN"/>
    <property type="match status" value="1"/>
</dbReference>
<comment type="caution">
    <text evidence="2">The sequence shown here is derived from an EMBL/GenBank/DDBJ whole genome shotgun (WGS) entry which is preliminary data.</text>
</comment>
<feature type="transmembrane region" description="Helical" evidence="1">
    <location>
        <begin position="54"/>
        <end position="72"/>
    </location>
</feature>
<feature type="transmembrane region" description="Helical" evidence="1">
    <location>
        <begin position="170"/>
        <end position="190"/>
    </location>
</feature>
<name>A0ABU1J2G5_9BACL</name>
<accession>A0ABU1J2G5</accession>
<proteinExistence type="predicted"/>
<dbReference type="RefSeq" id="WP_188777784.1">
    <property type="nucleotide sequence ID" value="NZ_BMMB01000011.1"/>
</dbReference>
<gene>
    <name evidence="2" type="ORF">JOC58_003527</name>
</gene>
<feature type="transmembrane region" description="Helical" evidence="1">
    <location>
        <begin position="335"/>
        <end position="356"/>
    </location>
</feature>
<dbReference type="NCBIfam" id="TIGR00792">
    <property type="entry name" value="gph"/>
    <property type="match status" value="1"/>
</dbReference>
<feature type="transmembrane region" description="Helical" evidence="1">
    <location>
        <begin position="308"/>
        <end position="329"/>
    </location>
</feature>
<keyword evidence="1" id="KW-0812">Transmembrane</keyword>
<evidence type="ECO:0000313" key="3">
    <source>
        <dbReference type="Proteomes" id="UP001185028"/>
    </source>
</evidence>
<sequence>MEHSSSSSSSQQHPSLQTDKVPFHRRISYALTDTGGNLLYSIIGAYLLYFYTDVFGLSVAAAGTLLLVTRLIDAVDAPMWGIIVDHTKSKYGQSRPYFLWLCVPFAAFMVLTFTTPNLDGTWKIVYASVTYILAGIAYTGISTPITSILPNLSRNTNERVVLNSFRMVGGNIGNFVAVTFTLPLVALLGGGNDQRGFFWTLCLFGILSITMFLIAFADLKEINIEKIKTIPLRHSMKAIAGNWPWLLLVIANLLFWIALTIRTSTLVYYFEYDLGKKDLVPLINGISIIQVLGMMSIPWIVKYTSKQLTMILGFVLAAIGQFILFSAGMHMPLLIVGWSIGCIGSGIACSMPFAMLSDTVDYGEWKSGLRASGMLTAIGSAFCIKAGSGLGGFIPTQFMAAFGYVPNAVQSAQSIDGIRLVFIWLPAIVFLLGIIPMLFYRQFEKKEGYIRKQLLQKEANAEV</sequence>
<feature type="transmembrane region" description="Helical" evidence="1">
    <location>
        <begin position="377"/>
        <end position="405"/>
    </location>
</feature>
<feature type="transmembrane region" description="Helical" evidence="1">
    <location>
        <begin position="238"/>
        <end position="259"/>
    </location>
</feature>
<dbReference type="CDD" id="cd17332">
    <property type="entry name" value="MFS_MelB_like"/>
    <property type="match status" value="1"/>
</dbReference>
<dbReference type="Gene3D" id="1.20.1250.20">
    <property type="entry name" value="MFS general substrate transporter like domains"/>
    <property type="match status" value="2"/>
</dbReference>
<organism evidence="2 3">
    <name type="scientific">Paenibacillus hunanensis</name>
    <dbReference type="NCBI Taxonomy" id="539262"/>
    <lineage>
        <taxon>Bacteria</taxon>
        <taxon>Bacillati</taxon>
        <taxon>Bacillota</taxon>
        <taxon>Bacilli</taxon>
        <taxon>Bacillales</taxon>
        <taxon>Paenibacillaceae</taxon>
        <taxon>Paenibacillus</taxon>
    </lineage>
</organism>
<feature type="transmembrane region" description="Helical" evidence="1">
    <location>
        <begin position="124"/>
        <end position="149"/>
    </location>
</feature>
<protein>
    <submittedName>
        <fullName evidence="2">Sugar (Glycoside-pentoside-hexuronide) transporter</fullName>
    </submittedName>
</protein>
<dbReference type="InterPro" id="IPR039672">
    <property type="entry name" value="MFS_2"/>
</dbReference>
<dbReference type="InterPro" id="IPR036259">
    <property type="entry name" value="MFS_trans_sf"/>
</dbReference>
<dbReference type="InterPro" id="IPR001927">
    <property type="entry name" value="Na/Gal_symport"/>
</dbReference>
<dbReference type="EMBL" id="JAVDQH010000016">
    <property type="protein sequence ID" value="MDR6245614.1"/>
    <property type="molecule type" value="Genomic_DNA"/>
</dbReference>
<feature type="transmembrane region" description="Helical" evidence="1">
    <location>
        <begin position="196"/>
        <end position="217"/>
    </location>
</feature>
<feature type="transmembrane region" description="Helical" evidence="1">
    <location>
        <begin position="279"/>
        <end position="301"/>
    </location>
</feature>
<keyword evidence="1" id="KW-0472">Membrane</keyword>
<keyword evidence="1" id="KW-1133">Transmembrane helix</keyword>